<evidence type="ECO:0000256" key="1">
    <source>
        <dbReference type="ARBA" id="ARBA00022670"/>
    </source>
</evidence>
<evidence type="ECO:0000256" key="2">
    <source>
        <dbReference type="ARBA" id="ARBA00022723"/>
    </source>
</evidence>
<dbReference type="Gene3D" id="3.40.140.10">
    <property type="entry name" value="Cytidine Deaminase, domain 2"/>
    <property type="match status" value="1"/>
</dbReference>
<dbReference type="InterPro" id="IPR037518">
    <property type="entry name" value="MPN"/>
</dbReference>
<dbReference type="Proteomes" id="UP000241190">
    <property type="component" value="Unassembled WGS sequence"/>
</dbReference>
<dbReference type="CDD" id="cd08071">
    <property type="entry name" value="MPN_DUF2466"/>
    <property type="match status" value="1"/>
</dbReference>
<sequence length="172" mass="19202">MDINYKHTYGALTQVNEQQALYQLTHPISLDELLSIARLIATDKLKPGVMLSSPEACRDALLTLLNDIEREVFACLFLDNQHQLRKFEILFTGTIDRASIYPREVVKRALAYNAAAVIFAHNHPSGSAEPSQADRKITRQCADALALVDVRVLDHFVIGSDSVISLAERGWL</sequence>
<gene>
    <name evidence="7" type="ORF">C9J52_20000</name>
</gene>
<evidence type="ECO:0000259" key="6">
    <source>
        <dbReference type="PROSITE" id="PS50249"/>
    </source>
</evidence>
<evidence type="ECO:0000256" key="5">
    <source>
        <dbReference type="ARBA" id="ARBA00023049"/>
    </source>
</evidence>
<evidence type="ECO:0000313" key="8">
    <source>
        <dbReference type="Proteomes" id="UP000241190"/>
    </source>
</evidence>
<keyword evidence="3" id="KW-0378">Hydrolase</keyword>
<dbReference type="PANTHER" id="PTHR30471">
    <property type="entry name" value="DNA REPAIR PROTEIN RADC"/>
    <property type="match status" value="1"/>
</dbReference>
<evidence type="ECO:0000256" key="3">
    <source>
        <dbReference type="ARBA" id="ARBA00022801"/>
    </source>
</evidence>
<evidence type="ECO:0000256" key="4">
    <source>
        <dbReference type="ARBA" id="ARBA00022833"/>
    </source>
</evidence>
<keyword evidence="8" id="KW-1185">Reference proteome</keyword>
<dbReference type="InterPro" id="IPR001405">
    <property type="entry name" value="UPF0758"/>
</dbReference>
<dbReference type="Pfam" id="PF04002">
    <property type="entry name" value="RadC"/>
    <property type="match status" value="1"/>
</dbReference>
<accession>A0ABX5GM36</accession>
<dbReference type="PROSITE" id="PS01302">
    <property type="entry name" value="UPF0758"/>
    <property type="match status" value="1"/>
</dbReference>
<dbReference type="PANTHER" id="PTHR30471:SF3">
    <property type="entry name" value="UPF0758 PROTEIN YEES-RELATED"/>
    <property type="match status" value="1"/>
</dbReference>
<comment type="caution">
    <text evidence="7">The sequence shown here is derived from an EMBL/GenBank/DDBJ whole genome shotgun (WGS) entry which is preliminary data.</text>
</comment>
<dbReference type="InterPro" id="IPR020891">
    <property type="entry name" value="UPF0758_CS"/>
</dbReference>
<reference evidence="7 8" key="1">
    <citation type="submission" date="2018-03" db="EMBL/GenBank/DDBJ databases">
        <title>Whole genome sequencing of Histamine producing bacteria.</title>
        <authorList>
            <person name="Butler K."/>
        </authorList>
    </citation>
    <scope>NUCLEOTIDE SEQUENCE [LARGE SCALE GENOMIC DNA]</scope>
    <source>
        <strain evidence="7 8">ATCC 51761</strain>
    </source>
</reference>
<keyword evidence="4" id="KW-0862">Zinc</keyword>
<keyword evidence="2" id="KW-0479">Metal-binding</keyword>
<feature type="domain" description="MPN" evidence="6">
    <location>
        <begin position="50"/>
        <end position="172"/>
    </location>
</feature>
<proteinExistence type="predicted"/>
<keyword evidence="5" id="KW-0482">Metalloprotease</keyword>
<dbReference type="PROSITE" id="PS50249">
    <property type="entry name" value="MPN"/>
    <property type="match status" value="1"/>
</dbReference>
<organism evidence="7 8">
    <name type="scientific">Photobacterium iliopiscarium</name>
    <dbReference type="NCBI Taxonomy" id="56192"/>
    <lineage>
        <taxon>Bacteria</taxon>
        <taxon>Pseudomonadati</taxon>
        <taxon>Pseudomonadota</taxon>
        <taxon>Gammaproteobacteria</taxon>
        <taxon>Vibrionales</taxon>
        <taxon>Vibrionaceae</taxon>
        <taxon>Photobacterium</taxon>
    </lineage>
</organism>
<dbReference type="NCBIfam" id="TIGR00608">
    <property type="entry name" value="radc"/>
    <property type="match status" value="1"/>
</dbReference>
<keyword evidence="1" id="KW-0645">Protease</keyword>
<name>A0ABX5GM36_9GAMM</name>
<dbReference type="RefSeq" id="WP_082064172.1">
    <property type="nucleotide sequence ID" value="NZ_JZSR01000012.1"/>
</dbReference>
<dbReference type="EMBL" id="PYOP01000065">
    <property type="protein sequence ID" value="PSW89901.1"/>
    <property type="molecule type" value="Genomic_DNA"/>
</dbReference>
<evidence type="ECO:0000313" key="7">
    <source>
        <dbReference type="EMBL" id="PSW89901.1"/>
    </source>
</evidence>
<dbReference type="InterPro" id="IPR025657">
    <property type="entry name" value="RadC_JAB"/>
</dbReference>
<protein>
    <recommendedName>
        <fullName evidence="6">MPN domain-containing protein</fullName>
    </recommendedName>
</protein>
<dbReference type="SUPFAM" id="SSF102712">
    <property type="entry name" value="JAB1/MPN domain"/>
    <property type="match status" value="1"/>
</dbReference>